<reference evidence="1" key="1">
    <citation type="submission" date="2021-03" db="EMBL/GenBank/DDBJ databases">
        <authorList>
            <person name="Tagirdzhanova G."/>
        </authorList>
    </citation>
    <scope>NUCLEOTIDE SEQUENCE</scope>
</reference>
<protein>
    <submittedName>
        <fullName evidence="1">Uncharacterized protein</fullName>
    </submittedName>
</protein>
<sequence length="260" mass="29995">MSTREQAIAYNRRRRLEIALVDATKSLYRQCGIPRDRFKHITNILARKVPFEEEALANDDMERRKAVLEIMTARVEAGLDPKGQEQKWRHILDMERQGKHTSWQQRQYIISTLEKRKDRERATILEKWSADNIALQRLLNETLKEKDNGGIVPSHIHALRDALSSKNSDFSVSSREQRRNAVLYILRARRCAGLQGRPELNYEWGFMELLPMIGMTKEELEEIVRKHCANASIEIGGELTDSSLLNPKTFRVSTASVTPG</sequence>
<dbReference type="Proteomes" id="UP000664521">
    <property type="component" value="Unassembled WGS sequence"/>
</dbReference>
<proteinExistence type="predicted"/>
<evidence type="ECO:0000313" key="1">
    <source>
        <dbReference type="EMBL" id="CAF9936644.1"/>
    </source>
</evidence>
<name>A0A8H3G8A8_9LECA</name>
<dbReference type="AlphaFoldDB" id="A0A8H3G8A8"/>
<organism evidence="1 2">
    <name type="scientific">Heterodermia speciosa</name>
    <dbReference type="NCBI Taxonomy" id="116794"/>
    <lineage>
        <taxon>Eukaryota</taxon>
        <taxon>Fungi</taxon>
        <taxon>Dikarya</taxon>
        <taxon>Ascomycota</taxon>
        <taxon>Pezizomycotina</taxon>
        <taxon>Lecanoromycetes</taxon>
        <taxon>OSLEUM clade</taxon>
        <taxon>Lecanoromycetidae</taxon>
        <taxon>Caliciales</taxon>
        <taxon>Physciaceae</taxon>
        <taxon>Heterodermia</taxon>
    </lineage>
</organism>
<accession>A0A8H3G8A8</accession>
<comment type="caution">
    <text evidence="1">The sequence shown here is derived from an EMBL/GenBank/DDBJ whole genome shotgun (WGS) entry which is preliminary data.</text>
</comment>
<evidence type="ECO:0000313" key="2">
    <source>
        <dbReference type="Proteomes" id="UP000664521"/>
    </source>
</evidence>
<gene>
    <name evidence="1" type="ORF">HETSPECPRED_010401</name>
</gene>
<keyword evidence="2" id="KW-1185">Reference proteome</keyword>
<dbReference type="EMBL" id="CAJPDS010000093">
    <property type="protein sequence ID" value="CAF9936644.1"/>
    <property type="molecule type" value="Genomic_DNA"/>
</dbReference>